<evidence type="ECO:0000256" key="3">
    <source>
        <dbReference type="ARBA" id="ARBA00022741"/>
    </source>
</evidence>
<dbReference type="EMBL" id="CDMY01000436">
    <property type="protein sequence ID" value="CEM12722.1"/>
    <property type="molecule type" value="Genomic_DNA"/>
</dbReference>
<feature type="compositionally biased region" description="Low complexity" evidence="6">
    <location>
        <begin position="49"/>
        <end position="63"/>
    </location>
</feature>
<feature type="region of interest" description="Disordered" evidence="6">
    <location>
        <begin position="293"/>
        <end position="312"/>
    </location>
</feature>
<gene>
    <name evidence="8" type="ORF">Vbra_15433</name>
</gene>
<keyword evidence="5" id="KW-0067">ATP-binding</keyword>
<evidence type="ECO:0000256" key="2">
    <source>
        <dbReference type="ARBA" id="ARBA00022679"/>
    </source>
</evidence>
<dbReference type="PROSITE" id="PS50011">
    <property type="entry name" value="PROTEIN_KINASE_DOM"/>
    <property type="match status" value="1"/>
</dbReference>
<dbReference type="Pfam" id="PF00069">
    <property type="entry name" value="Pkinase"/>
    <property type="match status" value="1"/>
</dbReference>
<keyword evidence="1" id="KW-0723">Serine/threonine-protein kinase</keyword>
<reference evidence="8 9" key="1">
    <citation type="submission" date="2014-11" db="EMBL/GenBank/DDBJ databases">
        <authorList>
            <person name="Zhu J."/>
            <person name="Qi W."/>
            <person name="Song R."/>
        </authorList>
    </citation>
    <scope>NUCLEOTIDE SEQUENCE [LARGE SCALE GENOMIC DNA]</scope>
</reference>
<keyword evidence="2" id="KW-0808">Transferase</keyword>
<dbReference type="GO" id="GO:0005737">
    <property type="term" value="C:cytoplasm"/>
    <property type="evidence" value="ECO:0007669"/>
    <property type="project" value="TreeGrafter"/>
</dbReference>
<evidence type="ECO:0000313" key="9">
    <source>
        <dbReference type="Proteomes" id="UP000041254"/>
    </source>
</evidence>
<dbReference type="GO" id="GO:0004674">
    <property type="term" value="F:protein serine/threonine kinase activity"/>
    <property type="evidence" value="ECO:0007669"/>
    <property type="project" value="UniProtKB-KW"/>
</dbReference>
<evidence type="ECO:0000313" key="8">
    <source>
        <dbReference type="EMBL" id="CEM12722.1"/>
    </source>
</evidence>
<evidence type="ECO:0000256" key="6">
    <source>
        <dbReference type="SAM" id="MobiDB-lite"/>
    </source>
</evidence>
<accession>A0A0G4FH29</accession>
<feature type="compositionally biased region" description="Basic residues" evidence="6">
    <location>
        <begin position="272"/>
        <end position="282"/>
    </location>
</feature>
<feature type="region of interest" description="Disordered" evidence="6">
    <location>
        <begin position="253"/>
        <end position="282"/>
    </location>
</feature>
<dbReference type="InterPro" id="IPR000719">
    <property type="entry name" value="Prot_kinase_dom"/>
</dbReference>
<dbReference type="InterPro" id="IPR011009">
    <property type="entry name" value="Kinase-like_dom_sf"/>
</dbReference>
<dbReference type="OrthoDB" id="28255at2759"/>
<dbReference type="InParanoid" id="A0A0G4FH29"/>
<dbReference type="SMART" id="SM00220">
    <property type="entry name" value="S_TKc"/>
    <property type="match status" value="1"/>
</dbReference>
<dbReference type="SUPFAM" id="SSF56112">
    <property type="entry name" value="Protein kinase-like (PK-like)"/>
    <property type="match status" value="1"/>
</dbReference>
<dbReference type="AlphaFoldDB" id="A0A0G4FH29"/>
<proteinExistence type="predicted"/>
<dbReference type="VEuPathDB" id="CryptoDB:Vbra_15433"/>
<dbReference type="PANTHER" id="PTHR24346:SF82">
    <property type="entry name" value="KP78A-RELATED"/>
    <property type="match status" value="1"/>
</dbReference>
<dbReference type="Proteomes" id="UP000041254">
    <property type="component" value="Unassembled WGS sequence"/>
</dbReference>
<sequence length="382" mass="43627">MYLRTSGSRYCQEPTRPVLDIKPENCLLFREASDSATAGEQQRQKTPQASPSASSSSSLPSAAASSPHQLTLKLCDFGHLKRYKVQANGREHTVRANDLQGTWSYCAPEVLWAAHENSNSITAPENYISYELPPSDIFSLGATLFVMLFGTFPFGELEGKHYTIAQGSYEDYADQRATHLSSDEKDDIYELLDKVLHKQPSFRATFEVIARDSWMAGIFQVFESAADTLSDTDTVIHHMESRPFARTATAIHIAHPPRQPAAAKREKEREKRQRRKARRRDRRLQEAIEWKAEQRERAEREREERATRRQERRAAAKMRNALEAQLLCDFGHLKRYKVQANGREHTVRANDLQGTWSYCAPEVLWAAYDNTRQQLTSGHSGR</sequence>
<evidence type="ECO:0000259" key="7">
    <source>
        <dbReference type="PROSITE" id="PS50011"/>
    </source>
</evidence>
<dbReference type="GO" id="GO:0035556">
    <property type="term" value="P:intracellular signal transduction"/>
    <property type="evidence" value="ECO:0007669"/>
    <property type="project" value="TreeGrafter"/>
</dbReference>
<evidence type="ECO:0000256" key="5">
    <source>
        <dbReference type="ARBA" id="ARBA00022840"/>
    </source>
</evidence>
<evidence type="ECO:0000256" key="1">
    <source>
        <dbReference type="ARBA" id="ARBA00022527"/>
    </source>
</evidence>
<keyword evidence="3" id="KW-0547">Nucleotide-binding</keyword>
<dbReference type="Gene3D" id="1.10.510.10">
    <property type="entry name" value="Transferase(Phosphotransferase) domain 1"/>
    <property type="match status" value="1"/>
</dbReference>
<keyword evidence="4" id="KW-0418">Kinase</keyword>
<organism evidence="8 9">
    <name type="scientific">Vitrella brassicaformis (strain CCMP3155)</name>
    <dbReference type="NCBI Taxonomy" id="1169540"/>
    <lineage>
        <taxon>Eukaryota</taxon>
        <taxon>Sar</taxon>
        <taxon>Alveolata</taxon>
        <taxon>Colpodellida</taxon>
        <taxon>Vitrellaceae</taxon>
        <taxon>Vitrella</taxon>
    </lineage>
</organism>
<protein>
    <recommendedName>
        <fullName evidence="7">Protein kinase domain-containing protein</fullName>
    </recommendedName>
</protein>
<feature type="compositionally biased region" description="Polar residues" evidence="6">
    <location>
        <begin position="34"/>
        <end position="48"/>
    </location>
</feature>
<dbReference type="STRING" id="1169540.A0A0G4FH29"/>
<name>A0A0G4FH29_VITBC</name>
<feature type="region of interest" description="Disordered" evidence="6">
    <location>
        <begin position="34"/>
        <end position="63"/>
    </location>
</feature>
<dbReference type="PhylomeDB" id="A0A0G4FH29"/>
<feature type="domain" description="Protein kinase" evidence="7">
    <location>
        <begin position="1"/>
        <end position="215"/>
    </location>
</feature>
<evidence type="ECO:0000256" key="4">
    <source>
        <dbReference type="ARBA" id="ARBA00022777"/>
    </source>
</evidence>
<dbReference type="PANTHER" id="PTHR24346">
    <property type="entry name" value="MAP/MICROTUBULE AFFINITY-REGULATING KINASE"/>
    <property type="match status" value="1"/>
</dbReference>
<dbReference type="GO" id="GO:0005524">
    <property type="term" value="F:ATP binding"/>
    <property type="evidence" value="ECO:0007669"/>
    <property type="project" value="UniProtKB-KW"/>
</dbReference>
<keyword evidence="9" id="KW-1185">Reference proteome</keyword>